<feature type="non-terminal residue" evidence="3">
    <location>
        <position position="1"/>
    </location>
</feature>
<comment type="caution">
    <text evidence="3">The sequence shown here is derived from an EMBL/GenBank/DDBJ whole genome shotgun (WGS) entry which is preliminary data.</text>
</comment>
<dbReference type="Pfam" id="PF21205">
    <property type="entry name" value="Rep3_C"/>
    <property type="match status" value="1"/>
</dbReference>
<dbReference type="Proteomes" id="UP000253215">
    <property type="component" value="Unassembled WGS sequence"/>
</dbReference>
<dbReference type="Gene3D" id="1.10.10.10">
    <property type="entry name" value="Winged helix-like DNA-binding domain superfamily/Winged helix DNA-binding domain"/>
    <property type="match status" value="2"/>
</dbReference>
<evidence type="ECO:0000313" key="3">
    <source>
        <dbReference type="EMBL" id="RCW15785.1"/>
    </source>
</evidence>
<proteinExistence type="inferred from homology"/>
<dbReference type="EMBL" id="NETH01000107">
    <property type="protein sequence ID" value="RCW15785.1"/>
    <property type="molecule type" value="Genomic_DNA"/>
</dbReference>
<comment type="similarity">
    <text evidence="1">Belongs to the initiator RepB protein family.</text>
</comment>
<evidence type="ECO:0000259" key="2">
    <source>
        <dbReference type="Pfam" id="PF01051"/>
    </source>
</evidence>
<accession>A0A368UBF1</accession>
<reference evidence="3 4" key="1">
    <citation type="journal article" date="2018" name="Sci. Rep.">
        <title>Network-guided genomic and metagenomic analysis of the faecal microbiota of the critically endangered kakapo.</title>
        <authorList>
            <person name="Waite D.W."/>
            <person name="Dsouza M."/>
            <person name="Sekiguchi Y."/>
            <person name="Hugenholtz P."/>
            <person name="Taylor M.W."/>
        </authorList>
    </citation>
    <scope>NUCLEOTIDE SEQUENCE [LARGE SCALE GENOMIC DNA]</scope>
    <source>
        <strain evidence="3 4">BI02</strain>
    </source>
</reference>
<evidence type="ECO:0000256" key="1">
    <source>
        <dbReference type="ARBA" id="ARBA00038283"/>
    </source>
</evidence>
<organism evidence="3 4">
    <name type="scientific">Streptococcus gallolyticus</name>
    <dbReference type="NCBI Taxonomy" id="315405"/>
    <lineage>
        <taxon>Bacteria</taxon>
        <taxon>Bacillati</taxon>
        <taxon>Bacillota</taxon>
        <taxon>Bacilli</taxon>
        <taxon>Lactobacillales</taxon>
        <taxon>Streptococcaceae</taxon>
        <taxon>Streptococcus</taxon>
    </lineage>
</organism>
<dbReference type="GO" id="GO:0003887">
    <property type="term" value="F:DNA-directed DNA polymerase activity"/>
    <property type="evidence" value="ECO:0007669"/>
    <property type="project" value="InterPro"/>
</dbReference>
<protein>
    <submittedName>
        <fullName evidence="3">Replication protein rep</fullName>
    </submittedName>
</protein>
<dbReference type="InterPro" id="IPR000525">
    <property type="entry name" value="Initiator_Rep_WH1"/>
</dbReference>
<dbReference type="GO" id="GO:0006270">
    <property type="term" value="P:DNA replication initiation"/>
    <property type="evidence" value="ECO:0007669"/>
    <property type="project" value="InterPro"/>
</dbReference>
<dbReference type="SUPFAM" id="SSF46785">
    <property type="entry name" value="Winged helix' DNA-binding domain"/>
    <property type="match status" value="2"/>
</dbReference>
<dbReference type="AlphaFoldDB" id="A0A368UBF1"/>
<evidence type="ECO:0000313" key="4">
    <source>
        <dbReference type="Proteomes" id="UP000253215"/>
    </source>
</evidence>
<sequence length="274" mass="32661">HHNDLNTVVMRKWTAEEMNFFFAIIAKAKGKGTSLIEFDKYELAELAKYSLEHNKRFKTTMERLVDKIGQLRYIEKTSNSIKYMALFQRFEVHWETDLSDMTAYVRVAEDFEYILNKLSANFTSYELEEFTKIRSTYAKTAYRLLKQWRTVGKKEFSIDEFKTLMDMPKSYKSSEIDRAVIKPILKELNQYFIGLKVKKIKSNKRGNPVLGYEFTWKPETTGEWEDDKYKKNDFYKPKKSKSNVPDWVEKEYKHSATAEEQAQLEELRRSMLED</sequence>
<feature type="domain" description="Initiator Rep protein WH1" evidence="2">
    <location>
        <begin position="2"/>
        <end position="146"/>
    </location>
</feature>
<dbReference type="InterPro" id="IPR036390">
    <property type="entry name" value="WH_DNA-bd_sf"/>
</dbReference>
<dbReference type="InterPro" id="IPR036388">
    <property type="entry name" value="WH-like_DNA-bd_sf"/>
</dbReference>
<gene>
    <name evidence="3" type="ORF">CAC02_11150</name>
</gene>
<name>A0A368UBF1_9STRE</name>
<dbReference type="Pfam" id="PF01051">
    <property type="entry name" value="Rep3_N"/>
    <property type="match status" value="1"/>
</dbReference>